<feature type="domain" description="ABC transporter substrate-binding protein PnrA-like" evidence="8">
    <location>
        <begin position="46"/>
        <end position="351"/>
    </location>
</feature>
<accession>A0A1X7NS59</accession>
<protein>
    <submittedName>
        <fullName evidence="9">Nucleoside-binding protein</fullName>
    </submittedName>
</protein>
<dbReference type="InterPro" id="IPR003760">
    <property type="entry name" value="PnrA-like"/>
</dbReference>
<dbReference type="Proteomes" id="UP000193435">
    <property type="component" value="Unassembled WGS sequence"/>
</dbReference>
<dbReference type="CDD" id="cd06354">
    <property type="entry name" value="PBP1_PrnA-like"/>
    <property type="match status" value="1"/>
</dbReference>
<comment type="similarity">
    <text evidence="2">Belongs to the BMP lipoprotein family.</text>
</comment>
<comment type="subcellular location">
    <subcellularLocation>
        <location evidence="1">Cell membrane</location>
        <topology evidence="1">Lipid-anchor</topology>
    </subcellularLocation>
</comment>
<keyword evidence="6" id="KW-0449">Lipoprotein</keyword>
<dbReference type="PANTHER" id="PTHR34296">
    <property type="entry name" value="TRANSCRIPTIONAL ACTIVATOR PROTEIN MED"/>
    <property type="match status" value="1"/>
</dbReference>
<evidence type="ECO:0000256" key="2">
    <source>
        <dbReference type="ARBA" id="ARBA00008610"/>
    </source>
</evidence>
<evidence type="ECO:0000256" key="3">
    <source>
        <dbReference type="ARBA" id="ARBA00022475"/>
    </source>
</evidence>
<evidence type="ECO:0000313" key="9">
    <source>
        <dbReference type="EMBL" id="SMH40488.1"/>
    </source>
</evidence>
<evidence type="ECO:0000256" key="4">
    <source>
        <dbReference type="ARBA" id="ARBA00022729"/>
    </source>
</evidence>
<keyword evidence="4 7" id="KW-0732">Signal</keyword>
<evidence type="ECO:0000256" key="5">
    <source>
        <dbReference type="ARBA" id="ARBA00023136"/>
    </source>
</evidence>
<dbReference type="Gene3D" id="3.40.50.2300">
    <property type="match status" value="2"/>
</dbReference>
<organism evidence="9 10">
    <name type="scientific">Carnobacterium iners</name>
    <dbReference type="NCBI Taxonomy" id="1073423"/>
    <lineage>
        <taxon>Bacteria</taxon>
        <taxon>Bacillati</taxon>
        <taxon>Bacillota</taxon>
        <taxon>Bacilli</taxon>
        <taxon>Lactobacillales</taxon>
        <taxon>Carnobacteriaceae</taxon>
        <taxon>Carnobacterium</taxon>
    </lineage>
</organism>
<dbReference type="SUPFAM" id="SSF53822">
    <property type="entry name" value="Periplasmic binding protein-like I"/>
    <property type="match status" value="1"/>
</dbReference>
<dbReference type="GO" id="GO:0005886">
    <property type="term" value="C:plasma membrane"/>
    <property type="evidence" value="ECO:0007669"/>
    <property type="project" value="UniProtKB-SubCell"/>
</dbReference>
<keyword evidence="10" id="KW-1185">Reference proteome</keyword>
<evidence type="ECO:0000256" key="1">
    <source>
        <dbReference type="ARBA" id="ARBA00004193"/>
    </source>
</evidence>
<dbReference type="AlphaFoldDB" id="A0A1X7NS59"/>
<feature type="chain" id="PRO_5039714681" evidence="7">
    <location>
        <begin position="22"/>
        <end position="353"/>
    </location>
</feature>
<name>A0A1X7NS59_9LACT</name>
<dbReference type="PANTHER" id="PTHR34296:SF2">
    <property type="entry name" value="ABC TRANSPORTER GUANOSINE-BINDING PROTEIN NUPN"/>
    <property type="match status" value="1"/>
</dbReference>
<evidence type="ECO:0000256" key="6">
    <source>
        <dbReference type="ARBA" id="ARBA00023288"/>
    </source>
</evidence>
<evidence type="ECO:0000259" key="8">
    <source>
        <dbReference type="Pfam" id="PF02608"/>
    </source>
</evidence>
<dbReference type="InterPro" id="IPR050957">
    <property type="entry name" value="BMP_lipoprotein"/>
</dbReference>
<dbReference type="Pfam" id="PF02608">
    <property type="entry name" value="Bmp"/>
    <property type="match status" value="1"/>
</dbReference>
<keyword evidence="5" id="KW-0472">Membrane</keyword>
<gene>
    <name evidence="9" type="ORF">SAMN04488700_2369</name>
</gene>
<evidence type="ECO:0000256" key="7">
    <source>
        <dbReference type="SAM" id="SignalP"/>
    </source>
</evidence>
<dbReference type="RefSeq" id="WP_085560386.1">
    <property type="nucleotide sequence ID" value="NZ_FOAH01000002.1"/>
</dbReference>
<dbReference type="EMBL" id="FXBJ01000002">
    <property type="protein sequence ID" value="SMH40488.1"/>
    <property type="molecule type" value="Genomic_DNA"/>
</dbReference>
<keyword evidence="3" id="KW-1003">Cell membrane</keyword>
<evidence type="ECO:0000313" key="10">
    <source>
        <dbReference type="Proteomes" id="UP000193435"/>
    </source>
</evidence>
<dbReference type="OrthoDB" id="9784230at2"/>
<dbReference type="STRING" id="1073423.SAMN04488700_2369"/>
<feature type="signal peptide" evidence="7">
    <location>
        <begin position="1"/>
        <end position="21"/>
    </location>
</feature>
<dbReference type="PROSITE" id="PS51257">
    <property type="entry name" value="PROKAR_LIPOPROTEIN"/>
    <property type="match status" value="1"/>
</dbReference>
<proteinExistence type="inferred from homology"/>
<dbReference type="InterPro" id="IPR028082">
    <property type="entry name" value="Peripla_BP_I"/>
</dbReference>
<reference evidence="9 10" key="1">
    <citation type="submission" date="2017-04" db="EMBL/GenBank/DDBJ databases">
        <authorList>
            <person name="Afonso C.L."/>
            <person name="Miller P.J."/>
            <person name="Scott M.A."/>
            <person name="Spackman E."/>
            <person name="Goraichik I."/>
            <person name="Dimitrov K.M."/>
            <person name="Suarez D.L."/>
            <person name="Swayne D.E."/>
        </authorList>
    </citation>
    <scope>NUCLEOTIDE SEQUENCE [LARGE SCALE GENOMIC DNA]</scope>
    <source>
        <strain evidence="9 10">LMG26642</strain>
    </source>
</reference>
<sequence length="353" mass="37431">MKKRNFMSLLALGLISGATLAACGSTDSDTSSDSATKSSTSGDDFSVVMVTDIGGVDDKSFNQSAWEGMKEWGEENNKEEGTEGFKYLQSNEDSEFVTNLNSAVQAEFDLVFGIGYKLKEAMTDVSGQNEDQHFVIVDDMIDAPNVASVLFKDHEAAFLAGVAAAESTESEQIGFIGGQESDVISRFEAGFVAGVKEVKPDIEVKVEYVGSFGDAARGKQLAAAMYSSGIDIIYQAAGDSGNGVFSEAKDLMNADDSKKLWVIGVDRDQNDEGKFDTGNLTLASTLKGVGAAVKDISNEALAGNFAGGESVNYGLAEGGVDLTDGNLTDEVKEKVAEYRQKVIDGEIEVPQKP</sequence>